<dbReference type="Proteomes" id="UP001501725">
    <property type="component" value="Unassembled WGS sequence"/>
</dbReference>
<accession>A0ABP8HJM6</accession>
<gene>
    <name evidence="1" type="ORF">GCM10023184_37790</name>
</gene>
<organism evidence="1 2">
    <name type="scientific">Flaviaesturariibacter amylovorans</name>
    <dbReference type="NCBI Taxonomy" id="1084520"/>
    <lineage>
        <taxon>Bacteria</taxon>
        <taxon>Pseudomonadati</taxon>
        <taxon>Bacteroidota</taxon>
        <taxon>Chitinophagia</taxon>
        <taxon>Chitinophagales</taxon>
        <taxon>Chitinophagaceae</taxon>
        <taxon>Flaviaestuariibacter</taxon>
    </lineage>
</organism>
<dbReference type="SUPFAM" id="SSF141571">
    <property type="entry name" value="Pentapeptide repeat-like"/>
    <property type="match status" value="1"/>
</dbReference>
<evidence type="ECO:0000313" key="1">
    <source>
        <dbReference type="EMBL" id="GAA4340238.1"/>
    </source>
</evidence>
<proteinExistence type="predicted"/>
<name>A0ABP8HJM6_9BACT</name>
<evidence type="ECO:0000313" key="2">
    <source>
        <dbReference type="Proteomes" id="UP001501725"/>
    </source>
</evidence>
<keyword evidence="2" id="KW-1185">Reference proteome</keyword>
<protein>
    <submittedName>
        <fullName evidence="1">Pentapeptide repeat-containing protein</fullName>
    </submittedName>
</protein>
<dbReference type="EMBL" id="BAABGY010000014">
    <property type="protein sequence ID" value="GAA4340238.1"/>
    <property type="molecule type" value="Genomic_DNA"/>
</dbReference>
<dbReference type="RefSeq" id="WP_345257417.1">
    <property type="nucleotide sequence ID" value="NZ_BAABGY010000014.1"/>
</dbReference>
<sequence>MERTYFDDLLFEQEDFTKTPFSAGEYDQCTFSHCHFAAVALSGSVFVDCTFTGCDLSNVGLQKTAFRNCTFTDCKLLGTPFDHCDPFLFSIRATGCNLELASFSGRSLKKTVFRACSLRSADFTDADLSGSIFDACDLHGALFANTNLEGADLRTALHYSIDPGRNRVRKARFSLPAVTGLLDVYGVRID</sequence>
<dbReference type="InterPro" id="IPR001646">
    <property type="entry name" value="5peptide_repeat"/>
</dbReference>
<dbReference type="Gene3D" id="2.160.20.80">
    <property type="entry name" value="E3 ubiquitin-protein ligase SopA"/>
    <property type="match status" value="1"/>
</dbReference>
<dbReference type="PANTHER" id="PTHR42999:SF1">
    <property type="entry name" value="PENTAPEPTIDE REPEAT-CONTAINING PROTEIN"/>
    <property type="match status" value="1"/>
</dbReference>
<dbReference type="Pfam" id="PF00805">
    <property type="entry name" value="Pentapeptide"/>
    <property type="match status" value="3"/>
</dbReference>
<dbReference type="PANTHER" id="PTHR42999">
    <property type="entry name" value="ANTIBIOTIC RESISTANCE PROTEIN MCBG"/>
    <property type="match status" value="1"/>
</dbReference>
<reference evidence="2" key="1">
    <citation type="journal article" date="2019" name="Int. J. Syst. Evol. Microbiol.">
        <title>The Global Catalogue of Microorganisms (GCM) 10K type strain sequencing project: providing services to taxonomists for standard genome sequencing and annotation.</title>
        <authorList>
            <consortium name="The Broad Institute Genomics Platform"/>
            <consortium name="The Broad Institute Genome Sequencing Center for Infectious Disease"/>
            <person name="Wu L."/>
            <person name="Ma J."/>
        </authorList>
    </citation>
    <scope>NUCLEOTIDE SEQUENCE [LARGE SCALE GENOMIC DNA]</scope>
    <source>
        <strain evidence="2">JCM 17919</strain>
    </source>
</reference>
<dbReference type="InterPro" id="IPR052949">
    <property type="entry name" value="PA_immunity-related"/>
</dbReference>
<comment type="caution">
    <text evidence="1">The sequence shown here is derived from an EMBL/GenBank/DDBJ whole genome shotgun (WGS) entry which is preliminary data.</text>
</comment>